<protein>
    <submittedName>
        <fullName evidence="1">Uncharacterized protein</fullName>
    </submittedName>
</protein>
<keyword evidence="2" id="KW-1185">Reference proteome</keyword>
<dbReference type="EMBL" id="OX451735">
    <property type="protein sequence ID" value="CAI8594425.1"/>
    <property type="molecule type" value="Genomic_DNA"/>
</dbReference>
<sequence length="137" mass="15269">MLRRGLLSYLRSFFASSSVSSFRLPAPWCHHRRSPILTLSSNSFDPVSLSPPLSISTTVANNVSISHHHVKLLLHKRLQKFVAKRDEGFVVVVAEKDEVFVVVVAEKDEGFVVVVIEKDEGFVVVVAEKEGYKDGGY</sequence>
<dbReference type="AlphaFoldDB" id="A0AAV0Z727"/>
<evidence type="ECO:0000313" key="2">
    <source>
        <dbReference type="Proteomes" id="UP001157006"/>
    </source>
</evidence>
<gene>
    <name evidence="1" type="ORF">VFH_I140720</name>
</gene>
<accession>A0AAV0Z727</accession>
<dbReference type="Proteomes" id="UP001157006">
    <property type="component" value="Chromosome 1S"/>
</dbReference>
<name>A0AAV0Z727_VICFA</name>
<proteinExistence type="predicted"/>
<reference evidence="1 2" key="1">
    <citation type="submission" date="2023-01" db="EMBL/GenBank/DDBJ databases">
        <authorList>
            <person name="Kreplak J."/>
        </authorList>
    </citation>
    <scope>NUCLEOTIDE SEQUENCE [LARGE SCALE GENOMIC DNA]</scope>
</reference>
<evidence type="ECO:0000313" key="1">
    <source>
        <dbReference type="EMBL" id="CAI8594425.1"/>
    </source>
</evidence>
<organism evidence="1 2">
    <name type="scientific">Vicia faba</name>
    <name type="common">Broad bean</name>
    <name type="synonym">Faba vulgaris</name>
    <dbReference type="NCBI Taxonomy" id="3906"/>
    <lineage>
        <taxon>Eukaryota</taxon>
        <taxon>Viridiplantae</taxon>
        <taxon>Streptophyta</taxon>
        <taxon>Embryophyta</taxon>
        <taxon>Tracheophyta</taxon>
        <taxon>Spermatophyta</taxon>
        <taxon>Magnoliopsida</taxon>
        <taxon>eudicotyledons</taxon>
        <taxon>Gunneridae</taxon>
        <taxon>Pentapetalae</taxon>
        <taxon>rosids</taxon>
        <taxon>fabids</taxon>
        <taxon>Fabales</taxon>
        <taxon>Fabaceae</taxon>
        <taxon>Papilionoideae</taxon>
        <taxon>50 kb inversion clade</taxon>
        <taxon>NPAAA clade</taxon>
        <taxon>Hologalegina</taxon>
        <taxon>IRL clade</taxon>
        <taxon>Fabeae</taxon>
        <taxon>Vicia</taxon>
    </lineage>
</organism>